<protein>
    <submittedName>
        <fullName evidence="3">DNA-binding protein</fullName>
    </submittedName>
</protein>
<feature type="domain" description="HEPN" evidence="2">
    <location>
        <begin position="10"/>
        <end position="125"/>
    </location>
</feature>
<accession>A0A8J3D6M9</accession>
<organism evidence="3 4">
    <name type="scientific">Persicitalea jodogahamensis</name>
    <dbReference type="NCBI Taxonomy" id="402147"/>
    <lineage>
        <taxon>Bacteria</taxon>
        <taxon>Pseudomonadati</taxon>
        <taxon>Bacteroidota</taxon>
        <taxon>Cytophagia</taxon>
        <taxon>Cytophagales</taxon>
        <taxon>Spirosomataceae</taxon>
        <taxon>Persicitalea</taxon>
    </lineage>
</organism>
<dbReference type="InterPro" id="IPR007842">
    <property type="entry name" value="HEPN_dom"/>
</dbReference>
<dbReference type="Pfam" id="PF05168">
    <property type="entry name" value="HEPN"/>
    <property type="match status" value="1"/>
</dbReference>
<keyword evidence="3" id="KW-0238">DNA-binding</keyword>
<dbReference type="PANTHER" id="PTHR36565">
    <property type="entry name" value="UPF0332 PROTEIN TM_1000"/>
    <property type="match status" value="1"/>
</dbReference>
<dbReference type="Proteomes" id="UP000598271">
    <property type="component" value="Unassembled WGS sequence"/>
</dbReference>
<dbReference type="GO" id="GO:0003677">
    <property type="term" value="F:DNA binding"/>
    <property type="evidence" value="ECO:0007669"/>
    <property type="project" value="UniProtKB-KW"/>
</dbReference>
<dbReference type="Gene3D" id="1.20.120.330">
    <property type="entry name" value="Nucleotidyltransferases domain 2"/>
    <property type="match status" value="1"/>
</dbReference>
<gene>
    <name evidence="3" type="ORF">GCM10007390_22020</name>
</gene>
<comment type="similarity">
    <text evidence="1">Belongs to the UPF0332 family.</text>
</comment>
<evidence type="ECO:0000259" key="2">
    <source>
        <dbReference type="Pfam" id="PF05168"/>
    </source>
</evidence>
<dbReference type="PANTHER" id="PTHR36565:SF1">
    <property type="entry name" value="UPF0332 PROTEIN TM_1000"/>
    <property type="match status" value="1"/>
</dbReference>
<comment type="caution">
    <text evidence="3">The sequence shown here is derived from an EMBL/GenBank/DDBJ whole genome shotgun (WGS) entry which is preliminary data.</text>
</comment>
<proteinExistence type="inferred from homology"/>
<dbReference type="InterPro" id="IPR052226">
    <property type="entry name" value="UPF0332_toxin"/>
</dbReference>
<dbReference type="RefSeq" id="WP_189564500.1">
    <property type="nucleotide sequence ID" value="NZ_BMXF01000002.1"/>
</dbReference>
<dbReference type="EMBL" id="BMXF01000002">
    <property type="protein sequence ID" value="GHB68276.1"/>
    <property type="molecule type" value="Genomic_DNA"/>
</dbReference>
<keyword evidence="4" id="KW-1185">Reference proteome</keyword>
<dbReference type="AlphaFoldDB" id="A0A8J3D6M9"/>
<sequence>MSYEKEDLIRYRLKKSSTTLQEAKALGENEFWSGAASRLYYSCFYAVTALLSKDDISASTHNGVRTAFFKNYIKTGILQKEAGSLYSNLMSRRHESDYDDFIDFSGEDIFPLFDKVQIFLDKIRELIES</sequence>
<evidence type="ECO:0000256" key="1">
    <source>
        <dbReference type="ARBA" id="ARBA00038248"/>
    </source>
</evidence>
<reference evidence="3 4" key="1">
    <citation type="journal article" date="2014" name="Int. J. Syst. Evol. Microbiol.">
        <title>Complete genome sequence of Corynebacterium casei LMG S-19264T (=DSM 44701T), isolated from a smear-ripened cheese.</title>
        <authorList>
            <consortium name="US DOE Joint Genome Institute (JGI-PGF)"/>
            <person name="Walter F."/>
            <person name="Albersmeier A."/>
            <person name="Kalinowski J."/>
            <person name="Ruckert C."/>
        </authorList>
    </citation>
    <scope>NUCLEOTIDE SEQUENCE [LARGE SCALE GENOMIC DNA]</scope>
    <source>
        <strain evidence="3 4">KCTC 12866</strain>
    </source>
</reference>
<name>A0A8J3D6M9_9BACT</name>
<evidence type="ECO:0000313" key="3">
    <source>
        <dbReference type="EMBL" id="GHB68276.1"/>
    </source>
</evidence>
<evidence type="ECO:0000313" key="4">
    <source>
        <dbReference type="Proteomes" id="UP000598271"/>
    </source>
</evidence>